<name>A0A4R2L7S8_9FIRM</name>
<dbReference type="RefSeq" id="WP_132243276.1">
    <property type="nucleotide sequence ID" value="NZ_SLWV01000004.1"/>
</dbReference>
<feature type="transmembrane region" description="Helical" evidence="8">
    <location>
        <begin position="339"/>
        <end position="358"/>
    </location>
</feature>
<proteinExistence type="inferred from homology"/>
<protein>
    <submittedName>
        <fullName evidence="9">Spore germination protein</fullName>
    </submittedName>
</protein>
<dbReference type="OrthoDB" id="2716906at2"/>
<evidence type="ECO:0000256" key="1">
    <source>
        <dbReference type="ARBA" id="ARBA00004141"/>
    </source>
</evidence>
<feature type="transmembrane region" description="Helical" evidence="8">
    <location>
        <begin position="271"/>
        <end position="296"/>
    </location>
</feature>
<keyword evidence="7 8" id="KW-0472">Membrane</keyword>
<feature type="transmembrane region" description="Helical" evidence="8">
    <location>
        <begin position="185"/>
        <end position="208"/>
    </location>
</feature>
<dbReference type="Gene3D" id="1.20.1740.10">
    <property type="entry name" value="Amino acid/polyamine transporter I"/>
    <property type="match status" value="1"/>
</dbReference>
<keyword evidence="3" id="KW-0813">Transport</keyword>
<evidence type="ECO:0000256" key="8">
    <source>
        <dbReference type="SAM" id="Phobius"/>
    </source>
</evidence>
<feature type="transmembrane region" description="Helical" evidence="8">
    <location>
        <begin position="82"/>
        <end position="101"/>
    </location>
</feature>
<keyword evidence="5 8" id="KW-0812">Transmembrane</keyword>
<dbReference type="EMBL" id="SLWV01000004">
    <property type="protein sequence ID" value="TCO78738.1"/>
    <property type="molecule type" value="Genomic_DNA"/>
</dbReference>
<dbReference type="Proteomes" id="UP000294919">
    <property type="component" value="Unassembled WGS sequence"/>
</dbReference>
<evidence type="ECO:0000313" key="9">
    <source>
        <dbReference type="EMBL" id="TCO78738.1"/>
    </source>
</evidence>
<sequence length="368" mass="40455">MERNNDQISSVQLGMILSVTIIGVGILTLPRVLTEAVGPDGWIVLLIGGFMTLVIGILMAKLVKKFPQKSIEQISSSLIGKFLGKIISIGFCIYLIILAAIETRICGEIVKAYLLLHTPIEILMITLLFTASYLARSGIEPIARMAQIIFPMVIVIAIGMILPVIPEIDLSNFLPVFKTPLVKILKAIPIGFFSFIGIELILIFSQFVIDKKNIKKHACLTVGMVLAIYMCILIVTVGRFGIIETTHTIWPSLEIFKTVDLPGAFIENIEIFIIAIWIFSVFMTLAGAYFGASLLLSGALGSKEQNYFVLPILPLIYYLALIPDNIAQAGDYMDKFSNYLVPVYVILLPILFLIISVLKKSKGGKTGA</sequence>
<dbReference type="AlphaFoldDB" id="A0A4R2L7S8"/>
<feature type="transmembrane region" description="Helical" evidence="8">
    <location>
        <begin position="113"/>
        <end position="134"/>
    </location>
</feature>
<accession>A0A4R2L7S8</accession>
<comment type="subcellular location">
    <subcellularLocation>
        <location evidence="1">Membrane</location>
        <topology evidence="1">Multi-pass membrane protein</topology>
    </subcellularLocation>
</comment>
<dbReference type="PANTHER" id="PTHR34975">
    <property type="entry name" value="SPORE GERMINATION PROTEIN A2"/>
    <property type="match status" value="1"/>
</dbReference>
<evidence type="ECO:0000256" key="3">
    <source>
        <dbReference type="ARBA" id="ARBA00022448"/>
    </source>
</evidence>
<feature type="transmembrane region" description="Helical" evidence="8">
    <location>
        <begin position="220"/>
        <end position="242"/>
    </location>
</feature>
<keyword evidence="6 8" id="KW-1133">Transmembrane helix</keyword>
<feature type="transmembrane region" description="Helical" evidence="8">
    <location>
        <begin position="146"/>
        <end position="165"/>
    </location>
</feature>
<feature type="transmembrane region" description="Helical" evidence="8">
    <location>
        <begin position="308"/>
        <end position="327"/>
    </location>
</feature>
<comment type="caution">
    <text evidence="9">The sequence shown here is derived from an EMBL/GenBank/DDBJ whole genome shotgun (WGS) entry which is preliminary data.</text>
</comment>
<evidence type="ECO:0000256" key="2">
    <source>
        <dbReference type="ARBA" id="ARBA00007998"/>
    </source>
</evidence>
<keyword evidence="10" id="KW-1185">Reference proteome</keyword>
<gene>
    <name evidence="9" type="ORF">EV214_104125</name>
</gene>
<evidence type="ECO:0000256" key="6">
    <source>
        <dbReference type="ARBA" id="ARBA00022989"/>
    </source>
</evidence>
<dbReference type="InterPro" id="IPR004761">
    <property type="entry name" value="Spore_GerAB"/>
</dbReference>
<evidence type="ECO:0000256" key="5">
    <source>
        <dbReference type="ARBA" id="ARBA00022692"/>
    </source>
</evidence>
<feature type="transmembrane region" description="Helical" evidence="8">
    <location>
        <begin position="12"/>
        <end position="30"/>
    </location>
</feature>
<feature type="transmembrane region" description="Helical" evidence="8">
    <location>
        <begin position="42"/>
        <end position="62"/>
    </location>
</feature>
<dbReference type="PANTHER" id="PTHR34975:SF2">
    <property type="entry name" value="SPORE GERMINATION PROTEIN A2"/>
    <property type="match status" value="1"/>
</dbReference>
<organism evidence="9 10">
    <name type="scientific">Marinisporobacter balticus</name>
    <dbReference type="NCBI Taxonomy" id="2018667"/>
    <lineage>
        <taxon>Bacteria</taxon>
        <taxon>Bacillati</taxon>
        <taxon>Bacillota</taxon>
        <taxon>Clostridia</taxon>
        <taxon>Peptostreptococcales</taxon>
        <taxon>Thermotaleaceae</taxon>
        <taxon>Marinisporobacter</taxon>
    </lineage>
</organism>
<evidence type="ECO:0000256" key="7">
    <source>
        <dbReference type="ARBA" id="ARBA00023136"/>
    </source>
</evidence>
<dbReference type="Pfam" id="PF03845">
    <property type="entry name" value="Spore_permease"/>
    <property type="match status" value="1"/>
</dbReference>
<keyword evidence="4" id="KW-0309">Germination</keyword>
<dbReference type="GO" id="GO:0009847">
    <property type="term" value="P:spore germination"/>
    <property type="evidence" value="ECO:0007669"/>
    <property type="project" value="InterPro"/>
</dbReference>
<dbReference type="NCBIfam" id="TIGR00912">
    <property type="entry name" value="2A0309"/>
    <property type="match status" value="1"/>
</dbReference>
<comment type="similarity">
    <text evidence="2">Belongs to the amino acid-polyamine-organocation (APC) superfamily. Spore germination protein (SGP) (TC 2.A.3.9) family.</text>
</comment>
<evidence type="ECO:0000313" key="10">
    <source>
        <dbReference type="Proteomes" id="UP000294919"/>
    </source>
</evidence>
<dbReference type="GO" id="GO:0016020">
    <property type="term" value="C:membrane"/>
    <property type="evidence" value="ECO:0007669"/>
    <property type="project" value="UniProtKB-SubCell"/>
</dbReference>
<evidence type="ECO:0000256" key="4">
    <source>
        <dbReference type="ARBA" id="ARBA00022544"/>
    </source>
</evidence>
<reference evidence="9 10" key="1">
    <citation type="submission" date="2019-03" db="EMBL/GenBank/DDBJ databases">
        <title>Genomic Encyclopedia of Type Strains, Phase IV (KMG-IV): sequencing the most valuable type-strain genomes for metagenomic binning, comparative biology and taxonomic classification.</title>
        <authorList>
            <person name="Goeker M."/>
        </authorList>
    </citation>
    <scope>NUCLEOTIDE SEQUENCE [LARGE SCALE GENOMIC DNA]</scope>
    <source>
        <strain evidence="9 10">DSM 102940</strain>
    </source>
</reference>